<dbReference type="GeneID" id="91430385"/>
<dbReference type="RefSeq" id="WP_067234860.1">
    <property type="nucleotide sequence ID" value="NZ_KQ948554.1"/>
</dbReference>
<comment type="subcellular location">
    <subcellularLocation>
        <location evidence="1">Membrane</location>
        <topology evidence="1">Multi-pass membrane protein</topology>
    </subcellularLocation>
</comment>
<keyword evidence="3 6" id="KW-1133">Transmembrane helix</keyword>
<gene>
    <name evidence="8" type="ORF">AQJ30_17915</name>
</gene>
<feature type="transmembrane region" description="Helical" evidence="6">
    <location>
        <begin position="300"/>
        <end position="317"/>
    </location>
</feature>
<keyword evidence="9" id="KW-1185">Reference proteome</keyword>
<evidence type="ECO:0000256" key="5">
    <source>
        <dbReference type="SAM" id="MobiDB-lite"/>
    </source>
</evidence>
<protein>
    <recommendedName>
        <fullName evidence="7">Integral membrane bound transporter domain-containing protein</fullName>
    </recommendedName>
</protein>
<name>A0A101QVX2_9ACTN</name>
<dbReference type="Pfam" id="PF13515">
    <property type="entry name" value="FUSC_2"/>
    <property type="match status" value="1"/>
</dbReference>
<feature type="compositionally biased region" description="Pro residues" evidence="5">
    <location>
        <begin position="473"/>
        <end position="483"/>
    </location>
</feature>
<evidence type="ECO:0000256" key="2">
    <source>
        <dbReference type="ARBA" id="ARBA00022692"/>
    </source>
</evidence>
<dbReference type="STRING" id="68231.AQJ30_17915"/>
<evidence type="ECO:0000313" key="8">
    <source>
        <dbReference type="EMBL" id="KUN37096.1"/>
    </source>
</evidence>
<dbReference type="AlphaFoldDB" id="A0A101QVX2"/>
<keyword evidence="2 6" id="KW-0812">Transmembrane</keyword>
<dbReference type="InterPro" id="IPR049453">
    <property type="entry name" value="Memb_transporter_dom"/>
</dbReference>
<dbReference type="Proteomes" id="UP000053271">
    <property type="component" value="Unassembled WGS sequence"/>
</dbReference>
<accession>A0A101QVX2</accession>
<reference evidence="8 9" key="1">
    <citation type="submission" date="2015-10" db="EMBL/GenBank/DDBJ databases">
        <title>Draft genome sequence of Streptomyces longwoodensis DSM 41677, type strain for the species Streptomyces longwoodensis.</title>
        <authorList>
            <person name="Ruckert C."/>
            <person name="Winkler A."/>
            <person name="Kalinowski J."/>
            <person name="Kampfer P."/>
            <person name="Glaeser S."/>
        </authorList>
    </citation>
    <scope>NUCLEOTIDE SEQUENCE [LARGE SCALE GENOMIC DNA]</scope>
    <source>
        <strain evidence="8 9">DSM 41677</strain>
    </source>
</reference>
<dbReference type="GO" id="GO:0016020">
    <property type="term" value="C:membrane"/>
    <property type="evidence" value="ECO:0007669"/>
    <property type="project" value="UniProtKB-SubCell"/>
</dbReference>
<feature type="transmembrane region" description="Helical" evidence="6">
    <location>
        <begin position="329"/>
        <end position="347"/>
    </location>
</feature>
<evidence type="ECO:0000256" key="6">
    <source>
        <dbReference type="SAM" id="Phobius"/>
    </source>
</evidence>
<evidence type="ECO:0000259" key="7">
    <source>
        <dbReference type="Pfam" id="PF13515"/>
    </source>
</evidence>
<evidence type="ECO:0000256" key="4">
    <source>
        <dbReference type="ARBA" id="ARBA00023136"/>
    </source>
</evidence>
<feature type="transmembrane region" description="Helical" evidence="6">
    <location>
        <begin position="153"/>
        <end position="174"/>
    </location>
</feature>
<comment type="caution">
    <text evidence="8">The sequence shown here is derived from an EMBL/GenBank/DDBJ whole genome shotgun (WGS) entry which is preliminary data.</text>
</comment>
<dbReference type="EMBL" id="LMWS01000020">
    <property type="protein sequence ID" value="KUN37096.1"/>
    <property type="molecule type" value="Genomic_DNA"/>
</dbReference>
<organism evidence="8 9">
    <name type="scientific">Streptomyces longwoodensis</name>
    <dbReference type="NCBI Taxonomy" id="68231"/>
    <lineage>
        <taxon>Bacteria</taxon>
        <taxon>Bacillati</taxon>
        <taxon>Actinomycetota</taxon>
        <taxon>Actinomycetes</taxon>
        <taxon>Kitasatosporales</taxon>
        <taxon>Streptomycetaceae</taxon>
        <taxon>Streptomyces</taxon>
    </lineage>
</organism>
<feature type="domain" description="Integral membrane bound transporter" evidence="7">
    <location>
        <begin position="217"/>
        <end position="341"/>
    </location>
</feature>
<evidence type="ECO:0000256" key="1">
    <source>
        <dbReference type="ARBA" id="ARBA00004141"/>
    </source>
</evidence>
<feature type="transmembrane region" description="Helical" evidence="6">
    <location>
        <begin position="126"/>
        <end position="147"/>
    </location>
</feature>
<evidence type="ECO:0000313" key="9">
    <source>
        <dbReference type="Proteomes" id="UP000053271"/>
    </source>
</evidence>
<feature type="region of interest" description="Disordered" evidence="5">
    <location>
        <begin position="469"/>
        <end position="496"/>
    </location>
</feature>
<keyword evidence="4 6" id="KW-0472">Membrane</keyword>
<evidence type="ECO:0000256" key="3">
    <source>
        <dbReference type="ARBA" id="ARBA00022989"/>
    </source>
</evidence>
<sequence length="533" mass="55381">MLTFPRSLRRALHFDPDGRHLRATAVTMATVLGTYGWALLVEHRPGLHADSLVQAVVVASALGRVQRAFDRTDRAVACLVLPCAAAGGTELGTLIRQHPDVGDALFVLGMTAAIAVRRFGTRATRAGTLVVLPLVAVLVVPAGVVPTDGHARAGWAALTALFAVVWGTLLTWAAHRTGVLPRPPAAWVVRDPAPARPGLSPSTRMALQMAAALTAAFVVGRTVWPDHWAWVVLSAHLVCSGARSRGDVLVKGAWRTLGAAAGTLAGGALSGTFGPRSDTAVVLIFAVLAVATWLRELSYAYWAACVTAVLCLLYDWFGQDPGNLLRTRLAGIAVGALIGLAASWLVLPIRTAAVARARTAAALAGLGELLEADWRDVRAVRRARARFAHRVDQLGLAVAPLRVLAALPAPGPHRASPALEAWSALQGCAGPADALTDAVVAAPADLPGDPVVTGRRARAAAHALAVRRAIGRRPPPADGPPADAPELPDTPAVPGPAVRTALEALTALDTRLDALARLYPPRHAPSAATATAP</sequence>
<proteinExistence type="predicted"/>